<dbReference type="CDD" id="cd21176">
    <property type="entry name" value="LPMO_auxiliary-like"/>
    <property type="match status" value="1"/>
</dbReference>
<comment type="caution">
    <text evidence="9">The sequence shown here is derived from an EMBL/GenBank/DDBJ whole genome shotgun (WGS) entry which is preliminary data.</text>
</comment>
<dbReference type="InterPro" id="IPR046530">
    <property type="entry name" value="BIM1-like_dom"/>
</dbReference>
<keyword evidence="10" id="KW-1185">Reference proteome</keyword>
<dbReference type="PANTHER" id="PTHR34992">
    <property type="entry name" value="HYPHAL ANASTAMOSIS-7 PROTEIN"/>
    <property type="match status" value="1"/>
</dbReference>
<keyword evidence="5" id="KW-0325">Glycoprotein</keyword>
<evidence type="ECO:0000256" key="4">
    <source>
        <dbReference type="ARBA" id="ARBA00023136"/>
    </source>
</evidence>
<dbReference type="InterPro" id="IPR046936">
    <property type="entry name" value="BIM1-like"/>
</dbReference>
<feature type="domain" description="Copper acquisition factor BIM1-like" evidence="8">
    <location>
        <begin position="1"/>
        <end position="142"/>
    </location>
</feature>
<protein>
    <recommendedName>
        <fullName evidence="8">Copper acquisition factor BIM1-like domain-containing protein</fullName>
    </recommendedName>
</protein>
<proteinExistence type="predicted"/>
<gene>
    <name evidence="9" type="ORF">BG011_007590</name>
</gene>
<keyword evidence="2" id="KW-1003">Cell membrane</keyword>
<evidence type="ECO:0000256" key="7">
    <source>
        <dbReference type="ARBA" id="ARBA00037868"/>
    </source>
</evidence>
<evidence type="ECO:0000313" key="9">
    <source>
        <dbReference type="EMBL" id="KAG0251474.1"/>
    </source>
</evidence>
<evidence type="ECO:0000259" key="8">
    <source>
        <dbReference type="Pfam" id="PF20238"/>
    </source>
</evidence>
<dbReference type="OrthoDB" id="2146436at2759"/>
<reference evidence="9" key="1">
    <citation type="journal article" date="2020" name="Fungal Divers.">
        <title>Resolving the Mortierellaceae phylogeny through synthesis of multi-gene phylogenetics and phylogenomics.</title>
        <authorList>
            <person name="Vandepol N."/>
            <person name="Liber J."/>
            <person name="Desiro A."/>
            <person name="Na H."/>
            <person name="Kennedy M."/>
            <person name="Barry K."/>
            <person name="Grigoriev I.V."/>
            <person name="Miller A.N."/>
            <person name="O'Donnell K."/>
            <person name="Stajich J.E."/>
            <person name="Bonito G."/>
        </authorList>
    </citation>
    <scope>NUCLEOTIDE SEQUENCE</scope>
    <source>
        <strain evidence="9">KOD948</strain>
    </source>
</reference>
<organism evidence="9 10">
    <name type="scientific">Mortierella polycephala</name>
    <dbReference type="NCBI Taxonomy" id="41804"/>
    <lineage>
        <taxon>Eukaryota</taxon>
        <taxon>Fungi</taxon>
        <taxon>Fungi incertae sedis</taxon>
        <taxon>Mucoromycota</taxon>
        <taxon>Mortierellomycotina</taxon>
        <taxon>Mortierellomycetes</taxon>
        <taxon>Mortierellales</taxon>
        <taxon>Mortierellaceae</taxon>
        <taxon>Mortierella</taxon>
    </lineage>
</organism>
<comment type="subcellular location">
    <subcellularLocation>
        <location evidence="1">Cell membrane</location>
    </subcellularLocation>
    <subcellularLocation>
        <location evidence="7">Endomembrane system</location>
        <topology evidence="7">Lipid-anchor</topology>
    </subcellularLocation>
</comment>
<evidence type="ECO:0000256" key="5">
    <source>
        <dbReference type="ARBA" id="ARBA00023180"/>
    </source>
</evidence>
<dbReference type="AlphaFoldDB" id="A0A9P6TY40"/>
<evidence type="ECO:0000256" key="1">
    <source>
        <dbReference type="ARBA" id="ARBA00004236"/>
    </source>
</evidence>
<name>A0A9P6TY40_9FUNG</name>
<accession>A0A9P6TY40</accession>
<keyword evidence="3" id="KW-0732">Signal</keyword>
<dbReference type="Pfam" id="PF20238">
    <property type="entry name" value="BIM1-like_dom"/>
    <property type="match status" value="1"/>
</dbReference>
<keyword evidence="4" id="KW-0472">Membrane</keyword>
<keyword evidence="6" id="KW-0449">Lipoprotein</keyword>
<dbReference type="Proteomes" id="UP000726737">
    <property type="component" value="Unassembled WGS sequence"/>
</dbReference>
<evidence type="ECO:0000313" key="10">
    <source>
        <dbReference type="Proteomes" id="UP000726737"/>
    </source>
</evidence>
<dbReference type="GO" id="GO:0005886">
    <property type="term" value="C:plasma membrane"/>
    <property type="evidence" value="ECO:0007669"/>
    <property type="project" value="UniProtKB-SubCell"/>
</dbReference>
<evidence type="ECO:0000256" key="2">
    <source>
        <dbReference type="ARBA" id="ARBA00022475"/>
    </source>
</evidence>
<dbReference type="GO" id="GO:0012505">
    <property type="term" value="C:endomembrane system"/>
    <property type="evidence" value="ECO:0007669"/>
    <property type="project" value="UniProtKB-SubCell"/>
</dbReference>
<sequence length="171" mass="17552">MAHFTLDYPSTRGLIEAQEPTAPCGGFDTVGARTQFPLTKGFIQIDSGHPRSEVKVNVVYGDNPSAADFTTAAGTPAASLSVDHPGNVCVTVDLADFKGAADNINATIQVVYNGGDSPLYQCTDVVLVTSAEGFDQTKCVNEQPTSAAAAISVKNAATAVVAVVMAAAMAL</sequence>
<evidence type="ECO:0000256" key="3">
    <source>
        <dbReference type="ARBA" id="ARBA00022729"/>
    </source>
</evidence>
<evidence type="ECO:0000256" key="6">
    <source>
        <dbReference type="ARBA" id="ARBA00023288"/>
    </source>
</evidence>
<dbReference type="EMBL" id="JAAAJA010000591">
    <property type="protein sequence ID" value="KAG0251474.1"/>
    <property type="molecule type" value="Genomic_DNA"/>
</dbReference>